<comment type="cofactor">
    <cofactor evidence="1">
        <name>FAD</name>
        <dbReference type="ChEBI" id="CHEBI:57692"/>
    </cofactor>
</comment>
<organism evidence="6 7">
    <name type="scientific">Arthrobacter oryzae</name>
    <dbReference type="NCBI Taxonomy" id="409290"/>
    <lineage>
        <taxon>Bacteria</taxon>
        <taxon>Bacillati</taxon>
        <taxon>Actinomycetota</taxon>
        <taxon>Actinomycetes</taxon>
        <taxon>Micrococcales</taxon>
        <taxon>Micrococcaceae</taxon>
        <taxon>Arthrobacter</taxon>
    </lineage>
</organism>
<dbReference type="GO" id="GO:0016651">
    <property type="term" value="F:oxidoreductase activity, acting on NAD(P)H"/>
    <property type="evidence" value="ECO:0007669"/>
    <property type="project" value="TreeGrafter"/>
</dbReference>
<dbReference type="OrthoDB" id="1145at2"/>
<evidence type="ECO:0000256" key="2">
    <source>
        <dbReference type="ARBA" id="ARBA00022630"/>
    </source>
</evidence>
<evidence type="ECO:0000313" key="7">
    <source>
        <dbReference type="Proteomes" id="UP000276055"/>
    </source>
</evidence>
<dbReference type="Proteomes" id="UP000276055">
    <property type="component" value="Unassembled WGS sequence"/>
</dbReference>
<evidence type="ECO:0000313" key="6">
    <source>
        <dbReference type="EMBL" id="RKR30244.1"/>
    </source>
</evidence>
<keyword evidence="3" id="KW-0274">FAD</keyword>
<keyword evidence="4" id="KW-0560">Oxidoreductase</keyword>
<dbReference type="Gene3D" id="3.50.50.60">
    <property type="entry name" value="FAD/NAD(P)-binding domain"/>
    <property type="match status" value="2"/>
</dbReference>
<dbReference type="PANTHER" id="PTHR43557:SF2">
    <property type="entry name" value="RIESKE DOMAIN-CONTAINING PROTEIN-RELATED"/>
    <property type="match status" value="1"/>
</dbReference>
<dbReference type="EMBL" id="RBIR01000001">
    <property type="protein sequence ID" value="RKR30244.1"/>
    <property type="molecule type" value="Genomic_DNA"/>
</dbReference>
<name>A0A495FLY0_9MICC</name>
<dbReference type="InterPro" id="IPR036188">
    <property type="entry name" value="FAD/NAD-bd_sf"/>
</dbReference>
<evidence type="ECO:0000259" key="5">
    <source>
        <dbReference type="Pfam" id="PF07992"/>
    </source>
</evidence>
<dbReference type="PANTHER" id="PTHR43557">
    <property type="entry name" value="APOPTOSIS-INDUCING FACTOR 1"/>
    <property type="match status" value="1"/>
</dbReference>
<dbReference type="AlphaFoldDB" id="A0A495FLY0"/>
<keyword evidence="2" id="KW-0285">Flavoprotein</keyword>
<feature type="domain" description="FAD/NAD(P)-binding" evidence="5">
    <location>
        <begin position="5"/>
        <end position="310"/>
    </location>
</feature>
<evidence type="ECO:0000256" key="4">
    <source>
        <dbReference type="ARBA" id="ARBA00023002"/>
    </source>
</evidence>
<gene>
    <name evidence="6" type="ORF">C8D78_0568</name>
</gene>
<dbReference type="GO" id="GO:0005737">
    <property type="term" value="C:cytoplasm"/>
    <property type="evidence" value="ECO:0007669"/>
    <property type="project" value="TreeGrafter"/>
</dbReference>
<dbReference type="RefSeq" id="WP_120950325.1">
    <property type="nucleotide sequence ID" value="NZ_RBIR01000001.1"/>
</dbReference>
<dbReference type="SUPFAM" id="SSF51905">
    <property type="entry name" value="FAD/NAD(P)-binding domain"/>
    <property type="match status" value="2"/>
</dbReference>
<comment type="caution">
    <text evidence="6">The sequence shown here is derived from an EMBL/GenBank/DDBJ whole genome shotgun (WGS) entry which is preliminary data.</text>
</comment>
<dbReference type="InterPro" id="IPR050446">
    <property type="entry name" value="FAD-oxidoreductase/Apoptosis"/>
</dbReference>
<accession>A0A495FLY0</accession>
<dbReference type="PRINTS" id="PR00368">
    <property type="entry name" value="FADPNR"/>
</dbReference>
<proteinExistence type="predicted"/>
<reference evidence="6 7" key="1">
    <citation type="submission" date="2018-10" db="EMBL/GenBank/DDBJ databases">
        <title>Genomic Encyclopedia of Type Strains, Phase IV (KMG-IV): sequencing the most valuable type-strain genomes for metagenomic binning, comparative biology and taxonomic classification.</title>
        <authorList>
            <person name="Goeker M."/>
        </authorList>
    </citation>
    <scope>NUCLEOTIDE SEQUENCE [LARGE SCALE GENOMIC DNA]</scope>
    <source>
        <strain evidence="6 7">DSM 25586</strain>
    </source>
</reference>
<evidence type="ECO:0000256" key="1">
    <source>
        <dbReference type="ARBA" id="ARBA00001974"/>
    </source>
</evidence>
<dbReference type="Pfam" id="PF07992">
    <property type="entry name" value="Pyr_redox_2"/>
    <property type="match status" value="1"/>
</dbReference>
<dbReference type="InterPro" id="IPR023753">
    <property type="entry name" value="FAD/NAD-binding_dom"/>
</dbReference>
<sequence>MTMRRIVVVGNGIAGLTACDSLRSAGFDGELTIVGAERHHPYSRPALSKALLHSVDGTSVNGKGDDALQAHVLPAPTHEAEELLGVSATGLDVEARRVLLDGGGGLPYDGLVIASGSRAKRLADGQGAAGPHQDDSPREFTLRTIEDAILLRERLASRPSVIVIGGGPLGMEVASGCLHVGCEVTLVSDAKPLSRQLGGHLASLFTAAAVRRGLRVVGGGKARLAGHGAGARVVLADGTELEADLVVTAVGDEPNIGWLAGSNLLTEGSLRVDSRGRLRPEIVAAGDVAFFPTRRGVQRVPLWTSAIDQAKVAAAGLLQGDAAPEFNFQPYFWTEGFGLSLKSVGFTPVEGAPDYCEPGREDGSVLLRWDNPDGYGTAAAVNYRIPIPKLRRLADAGPAALRPVSPARV</sequence>
<dbReference type="PRINTS" id="PR00411">
    <property type="entry name" value="PNDRDTASEI"/>
</dbReference>
<evidence type="ECO:0000256" key="3">
    <source>
        <dbReference type="ARBA" id="ARBA00022827"/>
    </source>
</evidence>
<dbReference type="PROSITE" id="PS51257">
    <property type="entry name" value="PROKAR_LIPOPROTEIN"/>
    <property type="match status" value="1"/>
</dbReference>
<protein>
    <submittedName>
        <fullName evidence="6">Pyridine nucleotide-disulfide oxidoreductase</fullName>
    </submittedName>
</protein>